<keyword evidence="2" id="KW-1185">Reference proteome</keyword>
<evidence type="ECO:0000313" key="1">
    <source>
        <dbReference type="EMBL" id="TFK65152.1"/>
    </source>
</evidence>
<proteinExistence type="predicted"/>
<evidence type="ECO:0000313" key="2">
    <source>
        <dbReference type="Proteomes" id="UP000308600"/>
    </source>
</evidence>
<dbReference type="Proteomes" id="UP000308600">
    <property type="component" value="Unassembled WGS sequence"/>
</dbReference>
<gene>
    <name evidence="1" type="ORF">BDN72DRAFT_773691</name>
</gene>
<reference evidence="1 2" key="1">
    <citation type="journal article" date="2019" name="Nat. Ecol. Evol.">
        <title>Megaphylogeny resolves global patterns of mushroom evolution.</title>
        <authorList>
            <person name="Varga T."/>
            <person name="Krizsan K."/>
            <person name="Foldi C."/>
            <person name="Dima B."/>
            <person name="Sanchez-Garcia M."/>
            <person name="Sanchez-Ramirez S."/>
            <person name="Szollosi G.J."/>
            <person name="Szarkandi J.G."/>
            <person name="Papp V."/>
            <person name="Albert L."/>
            <person name="Andreopoulos W."/>
            <person name="Angelini C."/>
            <person name="Antonin V."/>
            <person name="Barry K.W."/>
            <person name="Bougher N.L."/>
            <person name="Buchanan P."/>
            <person name="Buyck B."/>
            <person name="Bense V."/>
            <person name="Catcheside P."/>
            <person name="Chovatia M."/>
            <person name="Cooper J."/>
            <person name="Damon W."/>
            <person name="Desjardin D."/>
            <person name="Finy P."/>
            <person name="Geml J."/>
            <person name="Haridas S."/>
            <person name="Hughes K."/>
            <person name="Justo A."/>
            <person name="Karasinski D."/>
            <person name="Kautmanova I."/>
            <person name="Kiss B."/>
            <person name="Kocsube S."/>
            <person name="Kotiranta H."/>
            <person name="LaButti K.M."/>
            <person name="Lechner B.E."/>
            <person name="Liimatainen K."/>
            <person name="Lipzen A."/>
            <person name="Lukacs Z."/>
            <person name="Mihaltcheva S."/>
            <person name="Morgado L.N."/>
            <person name="Niskanen T."/>
            <person name="Noordeloos M.E."/>
            <person name="Ohm R.A."/>
            <person name="Ortiz-Santana B."/>
            <person name="Ovrebo C."/>
            <person name="Racz N."/>
            <person name="Riley R."/>
            <person name="Savchenko A."/>
            <person name="Shiryaev A."/>
            <person name="Soop K."/>
            <person name="Spirin V."/>
            <person name="Szebenyi C."/>
            <person name="Tomsovsky M."/>
            <person name="Tulloss R.E."/>
            <person name="Uehling J."/>
            <person name="Grigoriev I.V."/>
            <person name="Vagvolgyi C."/>
            <person name="Papp T."/>
            <person name="Martin F.M."/>
            <person name="Miettinen O."/>
            <person name="Hibbett D.S."/>
            <person name="Nagy L.G."/>
        </authorList>
    </citation>
    <scope>NUCLEOTIDE SEQUENCE [LARGE SCALE GENOMIC DNA]</scope>
    <source>
        <strain evidence="1 2">NL-1719</strain>
    </source>
</reference>
<organism evidence="1 2">
    <name type="scientific">Pluteus cervinus</name>
    <dbReference type="NCBI Taxonomy" id="181527"/>
    <lineage>
        <taxon>Eukaryota</taxon>
        <taxon>Fungi</taxon>
        <taxon>Dikarya</taxon>
        <taxon>Basidiomycota</taxon>
        <taxon>Agaricomycotina</taxon>
        <taxon>Agaricomycetes</taxon>
        <taxon>Agaricomycetidae</taxon>
        <taxon>Agaricales</taxon>
        <taxon>Pluteineae</taxon>
        <taxon>Pluteaceae</taxon>
        <taxon>Pluteus</taxon>
    </lineage>
</organism>
<accession>A0ACD3AJW5</accession>
<sequence>MGLSALASFIVLLAAVRLNSWAVNAAPDVDSCPGYNAHNVKTNPFGTTLTADLTLAGKACNIYGTDVAKLKLEVVYETSTRIHVKITDPTNKRYEVPESVFPRPKASLGPGPSEIQFTYTTSPFTFTISRAITKEVLFTTGPKFPIIYEDQYLRVKTSLPPNANIYGLGEHTNPFRLPTTGNGTTLTLWSRDAYGVPAGTNLYGNHPVYFEHRKTGTHGVFLLNSNGMDIKVTEGSLEYNAIGGILDFYFLAGSTTSPIEVAKQYADVAGKPALMPYWGFGLHQCRFGYNNYVDVADVISNYSAAGIPLETMWTDIDYMDKRRIFTVDPHYFPLDRMREIVDHLHQNDQKFILMTDPAVAHTPNEDYGPYSRGKAAGVWLKTANGSDSLGLVWPGVTVYPDWFHPQIQNYWSGEFQRFYSPQTGLDIDGAWIDMNEPASFCNLPCTDPDKQATEQQLPPPRTLPPPPPDVHIFGPDDAKNRPFTVNAVNPNGFNPEDSPVNQLKKRDFGDPRYAINNAAGSLSSKTAFVDSVHANNLTEYDTHNIYGTMMSTATRTAMLSRRPSVRPLIITRSTFAGAGRDVGKWLGDNFSDWDHYKNSIAGMLGFASIYQVPMVGADICGFAGNTTEELCARWGTLGAFYPFMRNHNSDTSISQEFYRWEATTRAAKNALNIRYRLIDYLYTALHQQHVSGTPLLSPMFYLYPKDTNTFPIDLQFFFGPSILVSPVTDQGSTSVNAYIPSDTFYTWKTLTKQTKTGSTITFNDVAVDDILLHIKGGSVLPLRIFDTNTPMTTKDLRTKSFEYVIAPNSQQAATGTLFLDDGESLNSAWSINVQLNYRNGRLLVTSTAMGGNGWGQGGEVNVERVKVLGVAKQPRQINLDGKKVTPNKWSWDKNTQILIVQVGRNVGKSFEVDYA</sequence>
<dbReference type="EMBL" id="ML208446">
    <property type="protein sequence ID" value="TFK65152.1"/>
    <property type="molecule type" value="Genomic_DNA"/>
</dbReference>
<name>A0ACD3AJW5_9AGAR</name>
<protein>
    <submittedName>
        <fullName evidence="1">Alpha-glucosidase</fullName>
    </submittedName>
</protein>